<dbReference type="AlphaFoldDB" id="A0A2S0HXV0"/>
<organism evidence="1 2">
    <name type="scientific">Pukyongia salina</name>
    <dbReference type="NCBI Taxonomy" id="2094025"/>
    <lineage>
        <taxon>Bacteria</taxon>
        <taxon>Pseudomonadati</taxon>
        <taxon>Bacteroidota</taxon>
        <taxon>Flavobacteriia</taxon>
        <taxon>Flavobacteriales</taxon>
        <taxon>Flavobacteriaceae</taxon>
        <taxon>Pukyongia</taxon>
    </lineage>
</organism>
<accession>A0A2S0HXV0</accession>
<dbReference type="SUPFAM" id="SSF160379">
    <property type="entry name" value="SP0830-like"/>
    <property type="match status" value="1"/>
</dbReference>
<keyword evidence="2" id="KW-1185">Reference proteome</keyword>
<dbReference type="PIRSF" id="PIRSF008502">
    <property type="entry name" value="UCP008502"/>
    <property type="match status" value="1"/>
</dbReference>
<gene>
    <name evidence="1" type="ORF">C5O00_07370</name>
</gene>
<name>A0A2S0HXV0_9FLAO</name>
<dbReference type="Pfam" id="PF08002">
    <property type="entry name" value="DUF1697"/>
    <property type="match status" value="1"/>
</dbReference>
<dbReference type="InterPro" id="IPR012545">
    <property type="entry name" value="DUF1697"/>
</dbReference>
<dbReference type="OrthoDB" id="9806494at2"/>
<evidence type="ECO:0000313" key="1">
    <source>
        <dbReference type="EMBL" id="AVI51003.1"/>
    </source>
</evidence>
<dbReference type="Proteomes" id="UP000238442">
    <property type="component" value="Chromosome"/>
</dbReference>
<dbReference type="RefSeq" id="WP_105216244.1">
    <property type="nucleotide sequence ID" value="NZ_CP027062.1"/>
</dbReference>
<evidence type="ECO:0000313" key="2">
    <source>
        <dbReference type="Proteomes" id="UP000238442"/>
    </source>
</evidence>
<dbReference type="KEGG" id="aue:C5O00_07370"/>
<sequence length="174" mass="19865">MYRYIALLRGINVSGQKKILMADLRALFESLGLMNVQTYIQSGNVLFHSEKEIASEYLSEAIENQYGWHVPVLLTTARELQTILDRCPFPKEKKEKSYFGLLYDPPSTVAVETTLSYNFPNEEFHITPHCVYLFCAKGAGNAKTGTAFFERHLKVAITFRNFNTMRKLVALAED</sequence>
<dbReference type="PANTHER" id="PTHR36439">
    <property type="entry name" value="BLL4334 PROTEIN"/>
    <property type="match status" value="1"/>
</dbReference>
<dbReference type="Gene3D" id="3.30.70.1280">
    <property type="entry name" value="SP0830-like domains"/>
    <property type="match status" value="1"/>
</dbReference>
<protein>
    <submittedName>
        <fullName evidence="1">DUF1697 domain-containing protein</fullName>
    </submittedName>
</protein>
<dbReference type="PANTHER" id="PTHR36439:SF1">
    <property type="entry name" value="DUF1697 DOMAIN-CONTAINING PROTEIN"/>
    <property type="match status" value="1"/>
</dbReference>
<reference evidence="1 2" key="1">
    <citation type="submission" date="2018-02" db="EMBL/GenBank/DDBJ databases">
        <title>Genomic analysis of the strain RR4-38 isolated from a seawater recirculating aquaculture system.</title>
        <authorList>
            <person name="Kim Y.-S."/>
            <person name="Jang Y.H."/>
            <person name="Kim K.-H."/>
        </authorList>
    </citation>
    <scope>NUCLEOTIDE SEQUENCE [LARGE SCALE GENOMIC DNA]</scope>
    <source>
        <strain evidence="1 2">RR4-38</strain>
    </source>
</reference>
<dbReference type="EMBL" id="CP027062">
    <property type="protein sequence ID" value="AVI51003.1"/>
    <property type="molecule type" value="Genomic_DNA"/>
</dbReference>
<proteinExistence type="predicted"/>